<accession>A0ABX3EK32</accession>
<dbReference type="Proteomes" id="UP000186058">
    <property type="component" value="Unassembled WGS sequence"/>
</dbReference>
<dbReference type="RefSeq" id="WP_083606991.1">
    <property type="nucleotide sequence ID" value="NZ_LVWI01000065.1"/>
</dbReference>
<proteinExistence type="predicted"/>
<protein>
    <recommendedName>
        <fullName evidence="3">KTSC domain-containing protein</fullName>
    </recommendedName>
</protein>
<sequence length="84" mass="10164">MYKNKMNQEIQSYLFNQRGYTKIDINKIYTQVGKAPLVSTTVIFNDDKDNRYFYRKEKERIYQYSMAPVQGVDDGHQQYKHKEN</sequence>
<evidence type="ECO:0000313" key="1">
    <source>
        <dbReference type="EMBL" id="OKP82815.1"/>
    </source>
</evidence>
<evidence type="ECO:0000313" key="2">
    <source>
        <dbReference type="Proteomes" id="UP000186058"/>
    </source>
</evidence>
<name>A0ABX3EK32_9BACL</name>
<organism evidence="1 2">
    <name type="scientific">Paenibacillus helianthi</name>
    <dbReference type="NCBI Taxonomy" id="1349432"/>
    <lineage>
        <taxon>Bacteria</taxon>
        <taxon>Bacillati</taxon>
        <taxon>Bacillota</taxon>
        <taxon>Bacilli</taxon>
        <taxon>Bacillales</taxon>
        <taxon>Paenibacillaceae</taxon>
        <taxon>Paenibacillus</taxon>
    </lineage>
</organism>
<reference evidence="1 2" key="1">
    <citation type="submission" date="2016-03" db="EMBL/GenBank/DDBJ databases">
        <authorList>
            <person name="Sant'Anna F.H."/>
            <person name="Ambrosini A."/>
            <person name="Souza R."/>
            <person name="Bach E."/>
            <person name="Fernandes G."/>
            <person name="Balsanelli E."/>
            <person name="Baura V.A."/>
            <person name="Souza E.M."/>
            <person name="Passaglia L."/>
        </authorList>
    </citation>
    <scope>NUCLEOTIDE SEQUENCE [LARGE SCALE GENOMIC DNA]</scope>
    <source>
        <strain evidence="1 2">P26E</strain>
    </source>
</reference>
<evidence type="ECO:0008006" key="3">
    <source>
        <dbReference type="Google" id="ProtNLM"/>
    </source>
</evidence>
<comment type="caution">
    <text evidence="1">The sequence shown here is derived from an EMBL/GenBank/DDBJ whole genome shotgun (WGS) entry which is preliminary data.</text>
</comment>
<keyword evidence="2" id="KW-1185">Reference proteome</keyword>
<dbReference type="EMBL" id="LVWI01000065">
    <property type="protein sequence ID" value="OKP82815.1"/>
    <property type="molecule type" value="Genomic_DNA"/>
</dbReference>
<gene>
    <name evidence="1" type="ORF">A3844_23250</name>
</gene>